<evidence type="ECO:0000256" key="7">
    <source>
        <dbReference type="ARBA" id="ARBA00023204"/>
    </source>
</evidence>
<dbReference type="SMART" id="SM00487">
    <property type="entry name" value="DEXDc"/>
    <property type="match status" value="1"/>
</dbReference>
<dbReference type="EMBL" id="FQXV01000001">
    <property type="protein sequence ID" value="SHH66800.1"/>
    <property type="molecule type" value="Genomic_DNA"/>
</dbReference>
<evidence type="ECO:0000313" key="11">
    <source>
        <dbReference type="EMBL" id="SHH66800.1"/>
    </source>
</evidence>
<reference evidence="11 12" key="1">
    <citation type="submission" date="2016-11" db="EMBL/GenBank/DDBJ databases">
        <authorList>
            <person name="Jaros S."/>
            <person name="Januszkiewicz K."/>
            <person name="Wedrychowicz H."/>
        </authorList>
    </citation>
    <scope>NUCLEOTIDE SEQUENCE [LARGE SCALE GENOMIC DNA]</scope>
    <source>
        <strain evidence="11 12">DSM 10068</strain>
    </source>
</reference>
<keyword evidence="7" id="KW-0234">DNA repair</keyword>
<dbReference type="InterPro" id="IPR027417">
    <property type="entry name" value="P-loop_NTPase"/>
</dbReference>
<evidence type="ECO:0000256" key="6">
    <source>
        <dbReference type="ARBA" id="ARBA00023125"/>
    </source>
</evidence>
<dbReference type="Pfam" id="PF19306">
    <property type="entry name" value="WHD_Lhr"/>
    <property type="match status" value="1"/>
</dbReference>
<keyword evidence="4 11" id="KW-0347">Helicase</keyword>
<dbReference type="InterPro" id="IPR013701">
    <property type="entry name" value="Lhr-like_DEAD/DEAH_assoc"/>
</dbReference>
<feature type="domain" description="Helicase ATP-binding" evidence="9">
    <location>
        <begin position="31"/>
        <end position="224"/>
    </location>
</feature>
<keyword evidence="6" id="KW-0238">DNA-binding</keyword>
<dbReference type="PROSITE" id="PS51192">
    <property type="entry name" value="HELICASE_ATP_BIND_1"/>
    <property type="match status" value="1"/>
</dbReference>
<dbReference type="Pfam" id="PF23234">
    <property type="entry name" value="WHD_4th_Lhr"/>
    <property type="match status" value="1"/>
</dbReference>
<evidence type="ECO:0000256" key="8">
    <source>
        <dbReference type="ARBA" id="ARBA00023235"/>
    </source>
</evidence>
<dbReference type="GO" id="GO:0006281">
    <property type="term" value="P:DNA repair"/>
    <property type="evidence" value="ECO:0007669"/>
    <property type="project" value="UniProtKB-KW"/>
</dbReference>
<evidence type="ECO:0000259" key="9">
    <source>
        <dbReference type="PROSITE" id="PS51192"/>
    </source>
</evidence>
<dbReference type="GO" id="GO:0016887">
    <property type="term" value="F:ATP hydrolysis activity"/>
    <property type="evidence" value="ECO:0007669"/>
    <property type="project" value="TreeGrafter"/>
</dbReference>
<name>A0A1M5UV84_9FIRM</name>
<dbReference type="Proteomes" id="UP000183995">
    <property type="component" value="Unassembled WGS sequence"/>
</dbReference>
<evidence type="ECO:0000256" key="1">
    <source>
        <dbReference type="ARBA" id="ARBA00022741"/>
    </source>
</evidence>
<keyword evidence="8" id="KW-0413">Isomerase</keyword>
<protein>
    <submittedName>
        <fullName evidence="11">ATP dependent helicase, Lhr family</fullName>
    </submittedName>
</protein>
<feature type="domain" description="Helicase C-terminal" evidence="10">
    <location>
        <begin position="255"/>
        <end position="415"/>
    </location>
</feature>
<proteinExistence type="predicted"/>
<dbReference type="InterPro" id="IPR055367">
    <property type="entry name" value="WH4_Lhr"/>
</dbReference>
<keyword evidence="1" id="KW-0547">Nucleotide-binding</keyword>
<keyword evidence="5" id="KW-0067">ATP-binding</keyword>
<dbReference type="InterPro" id="IPR001650">
    <property type="entry name" value="Helicase_C-like"/>
</dbReference>
<evidence type="ECO:0000259" key="10">
    <source>
        <dbReference type="PROSITE" id="PS51194"/>
    </source>
</evidence>
<accession>A0A1M5UV84</accession>
<dbReference type="SUPFAM" id="SSF52540">
    <property type="entry name" value="P-loop containing nucleoside triphosphate hydrolases"/>
    <property type="match status" value="1"/>
</dbReference>
<dbReference type="Pfam" id="PF23235">
    <property type="entry name" value="WHD_3rd_Lhr"/>
    <property type="match status" value="1"/>
</dbReference>
<keyword evidence="3" id="KW-0378">Hydrolase</keyword>
<dbReference type="OrthoDB" id="9774462at2"/>
<dbReference type="Pfam" id="PF08494">
    <property type="entry name" value="DEAD_assoc"/>
    <property type="match status" value="1"/>
</dbReference>
<keyword evidence="2" id="KW-0227">DNA damage</keyword>
<dbReference type="InterPro" id="IPR052511">
    <property type="entry name" value="ATP-dep_Helicase"/>
</dbReference>
<dbReference type="InterPro" id="IPR055368">
    <property type="entry name" value="WH3_Lhr"/>
</dbReference>
<dbReference type="InterPro" id="IPR045628">
    <property type="entry name" value="Lhr_WH_dom"/>
</dbReference>
<dbReference type="InterPro" id="IPR011545">
    <property type="entry name" value="DEAD/DEAH_box_helicase_dom"/>
</dbReference>
<organism evidence="11 12">
    <name type="scientific">Sporobacter termitidis DSM 10068</name>
    <dbReference type="NCBI Taxonomy" id="1123282"/>
    <lineage>
        <taxon>Bacteria</taxon>
        <taxon>Bacillati</taxon>
        <taxon>Bacillota</taxon>
        <taxon>Clostridia</taxon>
        <taxon>Eubacteriales</taxon>
        <taxon>Oscillospiraceae</taxon>
        <taxon>Sporobacter</taxon>
    </lineage>
</organism>
<evidence type="ECO:0000256" key="3">
    <source>
        <dbReference type="ARBA" id="ARBA00022801"/>
    </source>
</evidence>
<dbReference type="STRING" id="1123282.SAMN02745823_00690"/>
<dbReference type="Pfam" id="PF00271">
    <property type="entry name" value="Helicase_C"/>
    <property type="match status" value="1"/>
</dbReference>
<dbReference type="Gene3D" id="3.40.50.300">
    <property type="entry name" value="P-loop containing nucleotide triphosphate hydrolases"/>
    <property type="match status" value="2"/>
</dbReference>
<dbReference type="PANTHER" id="PTHR47962">
    <property type="entry name" value="ATP-DEPENDENT HELICASE LHR-RELATED-RELATED"/>
    <property type="match status" value="1"/>
</dbReference>
<evidence type="ECO:0000256" key="4">
    <source>
        <dbReference type="ARBA" id="ARBA00022806"/>
    </source>
</evidence>
<dbReference type="PANTHER" id="PTHR47962:SF5">
    <property type="entry name" value="ATP-DEPENDENT HELICASE LHR-RELATED"/>
    <property type="match status" value="1"/>
</dbReference>
<evidence type="ECO:0000313" key="12">
    <source>
        <dbReference type="Proteomes" id="UP000183995"/>
    </source>
</evidence>
<evidence type="ECO:0000256" key="5">
    <source>
        <dbReference type="ARBA" id="ARBA00022840"/>
    </source>
</evidence>
<gene>
    <name evidence="11" type="ORF">SAMN02745823_00690</name>
</gene>
<dbReference type="GO" id="GO:0005524">
    <property type="term" value="F:ATP binding"/>
    <property type="evidence" value="ECO:0007669"/>
    <property type="project" value="UniProtKB-KW"/>
</dbReference>
<evidence type="ECO:0000256" key="2">
    <source>
        <dbReference type="ARBA" id="ARBA00022763"/>
    </source>
</evidence>
<dbReference type="PROSITE" id="PS51194">
    <property type="entry name" value="HELICASE_CTER"/>
    <property type="match status" value="1"/>
</dbReference>
<dbReference type="RefSeq" id="WP_073076209.1">
    <property type="nucleotide sequence ID" value="NZ_FQXV01000001.1"/>
</dbReference>
<dbReference type="Pfam" id="PF00270">
    <property type="entry name" value="DEAD"/>
    <property type="match status" value="1"/>
</dbReference>
<sequence>MGNALDIFDPVTARWFAREVGTPTAVQEAAWPAIAAGENTLVSAPTGTGKTLASFLVFIDRLMAEARRGTLRQELRLIYVSPLKSLAGDIRENLRRPLDGILAEGQGEDKPAGLTVAVRTGDTPQSARRRMLKTPPHILITTPESLYLMLTGKSGQSLLRTAGWLILDELHALIDTKRGAHLMLSAARLDRLCPAPLQRIGLSATIEPLETAAEYLSPEPVTIAAPEMRKDIRLEVTSPLSGKRTAQKDAVWQELAEAVYNRCKNARTVVAFVEGRAYAEKLAYYVNQLGGEGFARTHHGSLSREQRLEAEEALRAGTLRLLCATSSMELGIDVGEIDEVFQIGCPRSISSTMQRLGRAGHNPNRVSAMTIFPRAAAEGLYSGLAAEVVRRGGIEHSRPPRLCLDVLAQHLVSMAAGDGYTVDDALALLKRAYPFRDVTREDIRDVLAMLAGDYEHKREIPVRPRVLYDRIHDRVDGDPYSRMLAVSAGGTIPDRGLFAVKTESGVKLGELDEEFVFEARIGDKFLLGTFAWQIKEIRKDMVVVGQSSPGGARPPFWKGEMKGRRLQTGLSYGELLRSLAEAHGGGTLLEALRALGLDGRSAELAGDLLQRQLAATGALPDDRTLLVEHFYDGTGTRQMMVHSVFGRPVNEPLAILLSAEARRRLNTNVSFVADDDGFLLFPYEDRELPRGLLYDVPPASAASVLSAVLPATPLYNMAFRYNAARALMMGVRKAGRQPLWVQRMRGAEMLDALVRQERHPLIRETKRECLEDYWDLPGVMYVLSGVRAGTLRVREVYTETPSPLSMPLRHQTEAAMMYDYAPTTAGIQLASRESLDQLQAIPPGSEQLAQAAGRPRLPEDENQLHTLLMIEGDLIAGELDVPVDWLETLERRERAVYIEPGLWIAAEQAQEYSAALGSKDAAARADIVRRLLRYRGAQSAGQLAERYFWTAREALDVLAALCRDGAAVLHDGLYYHAALFDRAQRETIKARRRQIKTQPPERYAAVLAESVRTTAAPPEKLAAALTALSGLSFPPGVWESVLLPARVDDYRPELLDALLGQGRFFWRMAPGAGLSFHPYDDIDWDADLNEPEDGLDENEARVYGVLLRTGASFAQRLNDLTDGASPYGALLSMAEKGLASADSFMPVRQLLSRDKYENAPVKRQMRARVMTVASGRWELTRPLKALSTERQLERLFDRSVVVCRETAQGVLDWTAALGVLRVWEFTGRVRRGYFIEGLSGMQYLRDSAFAGITAALEHPDDRTLWLPAADPMQPWGKSLRHMEGRSFMNVPGTAAALRAGIPVAVFERQGKTLRVFDRDALPEALKAFARDYARRRLFPQAARLTVREYPAEAAEALARAGFVREMQDFVLYRD</sequence>
<dbReference type="SMART" id="SM00490">
    <property type="entry name" value="HELICc"/>
    <property type="match status" value="1"/>
</dbReference>
<keyword evidence="12" id="KW-1185">Reference proteome</keyword>
<dbReference type="GO" id="GO:0004386">
    <property type="term" value="F:helicase activity"/>
    <property type="evidence" value="ECO:0007669"/>
    <property type="project" value="UniProtKB-KW"/>
</dbReference>
<dbReference type="GO" id="GO:0003677">
    <property type="term" value="F:DNA binding"/>
    <property type="evidence" value="ECO:0007669"/>
    <property type="project" value="UniProtKB-KW"/>
</dbReference>
<dbReference type="InterPro" id="IPR014001">
    <property type="entry name" value="Helicase_ATP-bd"/>
</dbReference>